<evidence type="ECO:0000313" key="2">
    <source>
        <dbReference type="Proteomes" id="UP000199306"/>
    </source>
</evidence>
<dbReference type="Proteomes" id="UP000199306">
    <property type="component" value="Unassembled WGS sequence"/>
</dbReference>
<dbReference type="Pfam" id="PF06108">
    <property type="entry name" value="DUF952"/>
    <property type="match status" value="1"/>
</dbReference>
<gene>
    <name evidence="1" type="ORF">SAMN04515674_104166</name>
</gene>
<dbReference type="AlphaFoldDB" id="A0A1I5RQ97"/>
<dbReference type="EMBL" id="FOXH01000004">
    <property type="protein sequence ID" value="SFP60076.1"/>
    <property type="molecule type" value="Genomic_DNA"/>
</dbReference>
<dbReference type="InterPro" id="IPR009297">
    <property type="entry name" value="DUF952"/>
</dbReference>
<dbReference type="PANTHER" id="PTHR34129:SF1">
    <property type="entry name" value="DUF952 DOMAIN-CONTAINING PROTEIN"/>
    <property type="match status" value="1"/>
</dbReference>
<evidence type="ECO:0000313" key="1">
    <source>
        <dbReference type="EMBL" id="SFP60076.1"/>
    </source>
</evidence>
<name>A0A1I5RQ97_9BACT</name>
<dbReference type="OrthoDB" id="5638018at2"/>
<dbReference type="STRING" id="1079859.SAMN04515674_104166"/>
<reference evidence="1 2" key="1">
    <citation type="submission" date="2016-10" db="EMBL/GenBank/DDBJ databases">
        <authorList>
            <person name="de Groot N.N."/>
        </authorList>
    </citation>
    <scope>NUCLEOTIDE SEQUENCE [LARGE SCALE GENOMIC DNA]</scope>
    <source>
        <strain evidence="2">E92,LMG 26720,CCM 7988</strain>
    </source>
</reference>
<sequence length="109" mass="13049">MEKTVYHIVVPEYWDKYKDFDYYRSPTFVEEKFIHLSKKEQVEGTLNRYFTDREKILLLHIDTAKLSAELIYESATNQELFPHLYGKLNKSAIVNVEELSRGENGFFKY</sequence>
<dbReference type="SUPFAM" id="SSF56399">
    <property type="entry name" value="ADP-ribosylation"/>
    <property type="match status" value="1"/>
</dbReference>
<accession>A0A1I5RQ97</accession>
<dbReference type="RefSeq" id="WP_092015484.1">
    <property type="nucleotide sequence ID" value="NZ_FOXH01000004.1"/>
</dbReference>
<keyword evidence="2" id="KW-1185">Reference proteome</keyword>
<dbReference type="PANTHER" id="PTHR34129">
    <property type="entry name" value="BLR1139 PROTEIN"/>
    <property type="match status" value="1"/>
</dbReference>
<protein>
    <submittedName>
        <fullName evidence="1">Uncharacterized conserved protein, DUF952 family</fullName>
    </submittedName>
</protein>
<proteinExistence type="predicted"/>
<organism evidence="1 2">
    <name type="scientific">Pseudarcicella hirudinis</name>
    <dbReference type="NCBI Taxonomy" id="1079859"/>
    <lineage>
        <taxon>Bacteria</taxon>
        <taxon>Pseudomonadati</taxon>
        <taxon>Bacteroidota</taxon>
        <taxon>Cytophagia</taxon>
        <taxon>Cytophagales</taxon>
        <taxon>Flectobacillaceae</taxon>
        <taxon>Pseudarcicella</taxon>
    </lineage>
</organism>
<dbReference type="Gene3D" id="3.20.170.20">
    <property type="entry name" value="Protein of unknown function DUF952"/>
    <property type="match status" value="1"/>
</dbReference>